<evidence type="ECO:0000256" key="1">
    <source>
        <dbReference type="ARBA" id="ARBA00004167"/>
    </source>
</evidence>
<evidence type="ECO:0000256" key="2">
    <source>
        <dbReference type="ARBA" id="ARBA00009477"/>
    </source>
</evidence>
<evidence type="ECO:0000259" key="8">
    <source>
        <dbReference type="Pfam" id="PF26002"/>
    </source>
</evidence>
<dbReference type="Gene3D" id="2.40.50.100">
    <property type="match status" value="1"/>
</dbReference>
<dbReference type="SUPFAM" id="SSF51230">
    <property type="entry name" value="Single hybrid motif"/>
    <property type="match status" value="1"/>
</dbReference>
<dbReference type="PRINTS" id="PR01490">
    <property type="entry name" value="RTXTOXIND"/>
</dbReference>
<keyword evidence="10" id="KW-1185">Reference proteome</keyword>
<proteinExistence type="inferred from homology"/>
<comment type="similarity">
    <text evidence="2">Belongs to the membrane fusion protein (MFP) (TC 8.A.1) family.</text>
</comment>
<feature type="domain" description="AprE-like beta-barrel" evidence="8">
    <location>
        <begin position="397"/>
        <end position="489"/>
    </location>
</feature>
<dbReference type="EMBL" id="JAZAQF010000081">
    <property type="protein sequence ID" value="MFG3818773.1"/>
    <property type="molecule type" value="Genomic_DNA"/>
</dbReference>
<dbReference type="InterPro" id="IPR011053">
    <property type="entry name" value="Single_hybrid_motif"/>
</dbReference>
<evidence type="ECO:0000313" key="10">
    <source>
        <dbReference type="Proteomes" id="UP001604335"/>
    </source>
</evidence>
<keyword evidence="6" id="KW-0175">Coiled coil</keyword>
<evidence type="ECO:0000256" key="7">
    <source>
        <dbReference type="SAM" id="Phobius"/>
    </source>
</evidence>
<sequence>MLKAFIEREEQPVLLQRPALLASGFIWLIVTFVVGGITWAAVAQIDQSVPAAGKLQPKDSTKPIKAPAGGVVREILVKDGERVEKGQLLATFDPTGQAADVQSLKANQDSLERQKQLIRTEAAGLGLTREGQTSVIDLQRNRAVRVAENIYLRALLRGDRAAPAGQAGRLAENRAAQASRLSQLQSRVAELNSQINELRSDVANTRAQRRAIQIRLGQAQERLNINEGIIADLQPLVEEGAVARLQFKNQQQAVLSNADAVATLEGQVASLNEQEARLMASIQTKQAEIGTQLAEIRTTQTSWAADLENRIADNDRAIADIDTQLAKSRLDNRRQDANVVGQLAQVQSQLVKAEQAVRYQELRAPIAGTVFDIKASGPGYVASPTEPMLSIVPDGELVASVYVTNKDIGFVEVGMPVEVSVDTFPSLEFGSIKGKLVSIGSDALAPTQERPTYTFPIRIELERQTLKTNRGLELKIQAGMSVSARIKTRKRSVLDIFLGQFKSRADSFETVR</sequence>
<keyword evidence="5 7" id="KW-0472">Membrane</keyword>
<comment type="caution">
    <text evidence="9">The sequence shown here is derived from an EMBL/GenBank/DDBJ whole genome shotgun (WGS) entry which is preliminary data.</text>
</comment>
<dbReference type="Pfam" id="PF26002">
    <property type="entry name" value="Beta-barrel_AprE"/>
    <property type="match status" value="1"/>
</dbReference>
<evidence type="ECO:0000256" key="6">
    <source>
        <dbReference type="SAM" id="Coils"/>
    </source>
</evidence>
<gene>
    <name evidence="9" type="ORF">VPK24_14080</name>
</gene>
<feature type="transmembrane region" description="Helical" evidence="7">
    <location>
        <begin position="20"/>
        <end position="42"/>
    </location>
</feature>
<evidence type="ECO:0000256" key="4">
    <source>
        <dbReference type="ARBA" id="ARBA00022989"/>
    </source>
</evidence>
<comment type="subcellular location">
    <subcellularLocation>
        <location evidence="1">Membrane</location>
        <topology evidence="1">Single-pass membrane protein</topology>
    </subcellularLocation>
</comment>
<dbReference type="Gene3D" id="2.40.30.170">
    <property type="match status" value="1"/>
</dbReference>
<evidence type="ECO:0000256" key="5">
    <source>
        <dbReference type="ARBA" id="ARBA00023136"/>
    </source>
</evidence>
<evidence type="ECO:0000313" key="9">
    <source>
        <dbReference type="EMBL" id="MFG3818773.1"/>
    </source>
</evidence>
<evidence type="ECO:0000256" key="3">
    <source>
        <dbReference type="ARBA" id="ARBA00022692"/>
    </source>
</evidence>
<accession>A0ABW7CC97</accession>
<organism evidence="9 10">
    <name type="scientific">Limnothrix redekei LRLZ20PSL1</name>
    <dbReference type="NCBI Taxonomy" id="3112953"/>
    <lineage>
        <taxon>Bacteria</taxon>
        <taxon>Bacillati</taxon>
        <taxon>Cyanobacteriota</taxon>
        <taxon>Cyanophyceae</taxon>
        <taxon>Pseudanabaenales</taxon>
        <taxon>Pseudanabaenaceae</taxon>
        <taxon>Limnothrix</taxon>
    </lineage>
</organism>
<feature type="coiled-coil region" evidence="6">
    <location>
        <begin position="174"/>
        <end position="215"/>
    </location>
</feature>
<dbReference type="PANTHER" id="PTHR30386:SF26">
    <property type="entry name" value="TRANSPORT PROTEIN COMB"/>
    <property type="match status" value="1"/>
</dbReference>
<dbReference type="InterPro" id="IPR058982">
    <property type="entry name" value="Beta-barrel_AprE"/>
</dbReference>
<reference evidence="10" key="1">
    <citation type="journal article" date="2024" name="Algal Res.">
        <title>Biochemical, toxicological and genomic investigation of a high-biomass producing Limnothrix strain isolated from Italian shallow drinking water reservoir.</title>
        <authorList>
            <person name="Simonazzi M."/>
            <person name="Shishido T.K."/>
            <person name="Delbaje E."/>
            <person name="Wahlsten M."/>
            <person name="Fewer D.P."/>
            <person name="Sivonen K."/>
            <person name="Pezzolesi L."/>
            <person name="Pistocchi R."/>
        </authorList>
    </citation>
    <scope>NUCLEOTIDE SEQUENCE [LARGE SCALE GENOMIC DNA]</scope>
    <source>
        <strain evidence="10">LRLZ20PSL1</strain>
    </source>
</reference>
<name>A0ABW7CC97_9CYAN</name>
<dbReference type="RefSeq" id="WP_393014312.1">
    <property type="nucleotide sequence ID" value="NZ_JAZAQF010000081.1"/>
</dbReference>
<dbReference type="InterPro" id="IPR050739">
    <property type="entry name" value="MFP"/>
</dbReference>
<dbReference type="PANTHER" id="PTHR30386">
    <property type="entry name" value="MEMBRANE FUSION SUBUNIT OF EMRAB-TOLC MULTIDRUG EFFLUX PUMP"/>
    <property type="match status" value="1"/>
</dbReference>
<keyword evidence="3 7" id="KW-0812">Transmembrane</keyword>
<dbReference type="Proteomes" id="UP001604335">
    <property type="component" value="Unassembled WGS sequence"/>
</dbReference>
<keyword evidence="4 7" id="KW-1133">Transmembrane helix</keyword>
<protein>
    <submittedName>
        <fullName evidence="9">HlyD family efflux transporter periplasmic adaptor subunit</fullName>
    </submittedName>
</protein>
<dbReference type="SUPFAM" id="SSF111369">
    <property type="entry name" value="HlyD-like secretion proteins"/>
    <property type="match status" value="1"/>
</dbReference>